<dbReference type="InterPro" id="IPR052433">
    <property type="entry name" value="X-Pro_dipept-like"/>
</dbReference>
<gene>
    <name evidence="8" type="ORF">DTER00134_LOCUS14633</name>
</gene>
<dbReference type="GO" id="GO:0030145">
    <property type="term" value="F:manganese ion binding"/>
    <property type="evidence" value="ECO:0007669"/>
    <property type="project" value="InterPro"/>
</dbReference>
<dbReference type="Pfam" id="PF05195">
    <property type="entry name" value="AMP_N"/>
    <property type="match status" value="1"/>
</dbReference>
<dbReference type="AlphaFoldDB" id="A0A7S3R158"/>
<protein>
    <recommendedName>
        <fullName evidence="7">Aminopeptidase P N-terminal domain-containing protein</fullName>
    </recommendedName>
</protein>
<evidence type="ECO:0000256" key="3">
    <source>
        <dbReference type="ARBA" id="ARBA00022801"/>
    </source>
</evidence>
<evidence type="ECO:0000256" key="5">
    <source>
        <dbReference type="RuleBase" id="RU000590"/>
    </source>
</evidence>
<proteinExistence type="inferred from homology"/>
<dbReference type="Pfam" id="PF00557">
    <property type="entry name" value="Peptidase_M24"/>
    <property type="match status" value="1"/>
</dbReference>
<dbReference type="GO" id="GO:0070006">
    <property type="term" value="F:metalloaminopeptidase activity"/>
    <property type="evidence" value="ECO:0007669"/>
    <property type="project" value="InterPro"/>
</dbReference>
<evidence type="ECO:0000256" key="1">
    <source>
        <dbReference type="ARBA" id="ARBA00001936"/>
    </source>
</evidence>
<dbReference type="InterPro" id="IPR029149">
    <property type="entry name" value="Creatin/AminoP/Spt16_N"/>
</dbReference>
<organism evidence="8">
    <name type="scientific">Dunaliella tertiolecta</name>
    <name type="common">Green alga</name>
    <dbReference type="NCBI Taxonomy" id="3047"/>
    <lineage>
        <taxon>Eukaryota</taxon>
        <taxon>Viridiplantae</taxon>
        <taxon>Chlorophyta</taxon>
        <taxon>core chlorophytes</taxon>
        <taxon>Chlorophyceae</taxon>
        <taxon>CS clade</taxon>
        <taxon>Chlamydomonadales</taxon>
        <taxon>Dunaliellaceae</taxon>
        <taxon>Dunaliella</taxon>
    </lineage>
</organism>
<evidence type="ECO:0000256" key="2">
    <source>
        <dbReference type="ARBA" id="ARBA00022723"/>
    </source>
</evidence>
<dbReference type="EMBL" id="HBIP01024392">
    <property type="protein sequence ID" value="CAE0499560.1"/>
    <property type="molecule type" value="Transcribed_RNA"/>
</dbReference>
<dbReference type="InterPro" id="IPR007865">
    <property type="entry name" value="Aminopep_P_N"/>
</dbReference>
<evidence type="ECO:0000256" key="4">
    <source>
        <dbReference type="ARBA" id="ARBA00023211"/>
    </source>
</evidence>
<accession>A0A7S3R158</accession>
<keyword evidence="4" id="KW-0464">Manganese</keyword>
<dbReference type="SUPFAM" id="SSF53092">
    <property type="entry name" value="Creatinase/prolidase N-terminal domain"/>
    <property type="match status" value="1"/>
</dbReference>
<dbReference type="InterPro" id="IPR001131">
    <property type="entry name" value="Peptidase_M24B_aminopep-P_CS"/>
</dbReference>
<sequence>MEATFRWRSAPSSQIIGRRRVHLNASAAACIRAAADPLSFPLLPQQDVGREIRQRICREHIAGGYLYLEAGSLIKRNGPDVFHRFRADSDFVYTTGCYDQPGAAALLDTETSSLTLMVEKQPDHAAFWMGPQPSPDELAENFGADRVCYTSDLGAFLREQARGQDIHVTNAAAKETIRAALSGTSSASGGPSGSHTNDSQEDNKNNGVQSNEMRNGRIIDEFLPRVLQRCRSQKTDAELGCMLAASKVSREGHLAAWLASKRNPGSHEFFLEGAFTGAVLSAGANDLGYPCIVGAGPNAAILHYEANRSQIQLGDLVLIDAGAEVRCYTADITRTFPAGGKFTSRQLDVYNSVLAVQELAISRMELGAVWTEVDAAARNLLLQQLLDLGLVKGSIESLLEKRIDRVFMPHGLGHFLGLDVHDMSAEGMVPPQGAQLAQGNVITVEPGIYFIDTLLKKAANDAEMAKMLNWDNISAFRTEVGGVRIEDNVAVGVNGGREGPEGVLNLTMAAGVPKAPWAIESIMQ</sequence>
<name>A0A7S3R158_DUNTE</name>
<keyword evidence="3" id="KW-0378">Hydrolase</keyword>
<evidence type="ECO:0000259" key="7">
    <source>
        <dbReference type="SMART" id="SM01011"/>
    </source>
</evidence>
<reference evidence="8" key="1">
    <citation type="submission" date="2021-01" db="EMBL/GenBank/DDBJ databases">
        <authorList>
            <person name="Corre E."/>
            <person name="Pelletier E."/>
            <person name="Niang G."/>
            <person name="Scheremetjew M."/>
            <person name="Finn R."/>
            <person name="Kale V."/>
            <person name="Holt S."/>
            <person name="Cochrane G."/>
            <person name="Meng A."/>
            <person name="Brown T."/>
            <person name="Cohen L."/>
        </authorList>
    </citation>
    <scope>NUCLEOTIDE SEQUENCE</scope>
    <source>
        <strain evidence="8">CCMP1320</strain>
    </source>
</reference>
<dbReference type="PANTHER" id="PTHR43226">
    <property type="entry name" value="XAA-PRO AMINOPEPTIDASE 3"/>
    <property type="match status" value="1"/>
</dbReference>
<dbReference type="InterPro" id="IPR036005">
    <property type="entry name" value="Creatinase/aminopeptidase-like"/>
</dbReference>
<evidence type="ECO:0000313" key="8">
    <source>
        <dbReference type="EMBL" id="CAE0499560.1"/>
    </source>
</evidence>
<comment type="cofactor">
    <cofactor evidence="1">
        <name>Mn(2+)</name>
        <dbReference type="ChEBI" id="CHEBI:29035"/>
    </cofactor>
</comment>
<dbReference type="PROSITE" id="PS00491">
    <property type="entry name" value="PROLINE_PEPTIDASE"/>
    <property type="match status" value="1"/>
</dbReference>
<evidence type="ECO:0000256" key="6">
    <source>
        <dbReference type="SAM" id="MobiDB-lite"/>
    </source>
</evidence>
<dbReference type="SMART" id="SM01011">
    <property type="entry name" value="AMP_N"/>
    <property type="match status" value="1"/>
</dbReference>
<feature type="region of interest" description="Disordered" evidence="6">
    <location>
        <begin position="182"/>
        <end position="214"/>
    </location>
</feature>
<feature type="domain" description="Aminopeptidase P N-terminal" evidence="7">
    <location>
        <begin position="44"/>
        <end position="176"/>
    </location>
</feature>
<dbReference type="SUPFAM" id="SSF55920">
    <property type="entry name" value="Creatinase/aminopeptidase"/>
    <property type="match status" value="1"/>
</dbReference>
<dbReference type="PANTHER" id="PTHR43226:SF1">
    <property type="entry name" value="XAA-PRO DIPEPTIDASE"/>
    <property type="match status" value="1"/>
</dbReference>
<keyword evidence="2 5" id="KW-0479">Metal-binding</keyword>
<dbReference type="Gene3D" id="3.90.230.10">
    <property type="entry name" value="Creatinase/methionine aminopeptidase superfamily"/>
    <property type="match status" value="1"/>
</dbReference>
<comment type="similarity">
    <text evidence="5">Belongs to the peptidase M24B family.</text>
</comment>
<dbReference type="Gene3D" id="3.40.350.10">
    <property type="entry name" value="Creatinase/prolidase N-terminal domain"/>
    <property type="match status" value="1"/>
</dbReference>
<dbReference type="InterPro" id="IPR000994">
    <property type="entry name" value="Pept_M24"/>
</dbReference>
<dbReference type="GO" id="GO:0006508">
    <property type="term" value="P:proteolysis"/>
    <property type="evidence" value="ECO:0007669"/>
    <property type="project" value="TreeGrafter"/>
</dbReference>